<feature type="domain" description="HTH tetR-type" evidence="5">
    <location>
        <begin position="1"/>
        <end position="55"/>
    </location>
</feature>
<dbReference type="InterPro" id="IPR004111">
    <property type="entry name" value="Repressor_TetR_C"/>
</dbReference>
<dbReference type="Pfam" id="PF00440">
    <property type="entry name" value="TetR_N"/>
    <property type="match status" value="1"/>
</dbReference>
<dbReference type="Gene3D" id="1.10.357.10">
    <property type="entry name" value="Tetracycline Repressor, domain 2"/>
    <property type="match status" value="1"/>
</dbReference>
<evidence type="ECO:0000256" key="4">
    <source>
        <dbReference type="PROSITE-ProRule" id="PRU00335"/>
    </source>
</evidence>
<evidence type="ECO:0000259" key="5">
    <source>
        <dbReference type="PROSITE" id="PS50977"/>
    </source>
</evidence>
<dbReference type="InterPro" id="IPR036271">
    <property type="entry name" value="Tet_transcr_reg_TetR-rel_C_sf"/>
</dbReference>
<dbReference type="PROSITE" id="PS50977">
    <property type="entry name" value="HTH_TETR_2"/>
    <property type="match status" value="1"/>
</dbReference>
<keyword evidence="3" id="KW-0804">Transcription</keyword>
<dbReference type="PANTHER" id="PTHR30055:SF151">
    <property type="entry name" value="TRANSCRIPTIONAL REGULATORY PROTEIN"/>
    <property type="match status" value="1"/>
</dbReference>
<dbReference type="PANTHER" id="PTHR30055">
    <property type="entry name" value="HTH-TYPE TRANSCRIPTIONAL REGULATOR RUTR"/>
    <property type="match status" value="1"/>
</dbReference>
<reference evidence="6 7" key="1">
    <citation type="submission" date="2020-10" db="EMBL/GenBank/DDBJ databases">
        <title>Identification of Nocardia species via Next-generation sequencing and recognition of intraspecies genetic diversity.</title>
        <authorList>
            <person name="Li P."/>
            <person name="Li P."/>
            <person name="Lu B."/>
        </authorList>
    </citation>
    <scope>NUCLEOTIDE SEQUENCE [LARGE SCALE GENOMIC DNA]</scope>
    <source>
        <strain evidence="6 7">BJ06-0157</strain>
    </source>
</reference>
<organism evidence="6 7">
    <name type="scientific">Nocardia amamiensis</name>
    <dbReference type="NCBI Taxonomy" id="404578"/>
    <lineage>
        <taxon>Bacteria</taxon>
        <taxon>Bacillati</taxon>
        <taxon>Actinomycetota</taxon>
        <taxon>Actinomycetes</taxon>
        <taxon>Mycobacteriales</taxon>
        <taxon>Nocardiaceae</taxon>
        <taxon>Nocardia</taxon>
    </lineage>
</organism>
<dbReference type="InterPro" id="IPR001647">
    <property type="entry name" value="HTH_TetR"/>
</dbReference>
<accession>A0ABS0CU68</accession>
<evidence type="ECO:0000256" key="1">
    <source>
        <dbReference type="ARBA" id="ARBA00023015"/>
    </source>
</evidence>
<dbReference type="Pfam" id="PF02909">
    <property type="entry name" value="TetR_C_1"/>
    <property type="match status" value="1"/>
</dbReference>
<sequence>MLRAAIGIADEHGIQSVTMRRLGEELGAEAMSLYYHVAKKDDLLDGIVDLVAREINDAVEKMDIVPPAADWKTSVRQRILTAREVLLRHRWAPGLFETRTTVSLEVLRYYDALLGLMLAGGFSYDLAHHAMHTLGSRALGFTQELFDPGDTGADSETGADLAAMAEQLPNIVGMLSEITHDDPDSTLGWCDDQTEFEFGLDLILDGLDRMRAGHQQK</sequence>
<keyword evidence="1" id="KW-0805">Transcription regulation</keyword>
<evidence type="ECO:0000256" key="2">
    <source>
        <dbReference type="ARBA" id="ARBA00023125"/>
    </source>
</evidence>
<evidence type="ECO:0000313" key="6">
    <source>
        <dbReference type="EMBL" id="MBF6300162.1"/>
    </source>
</evidence>
<dbReference type="InterPro" id="IPR050109">
    <property type="entry name" value="HTH-type_TetR-like_transc_reg"/>
</dbReference>
<dbReference type="SUPFAM" id="SSF48498">
    <property type="entry name" value="Tetracyclin repressor-like, C-terminal domain"/>
    <property type="match status" value="1"/>
</dbReference>
<gene>
    <name evidence="6" type="ORF">IU459_21820</name>
</gene>
<dbReference type="SUPFAM" id="SSF46689">
    <property type="entry name" value="Homeodomain-like"/>
    <property type="match status" value="1"/>
</dbReference>
<name>A0ABS0CU68_9NOCA</name>
<feature type="DNA-binding region" description="H-T-H motif" evidence="4">
    <location>
        <begin position="18"/>
        <end position="37"/>
    </location>
</feature>
<keyword evidence="7" id="KW-1185">Reference proteome</keyword>
<evidence type="ECO:0000256" key="3">
    <source>
        <dbReference type="ARBA" id="ARBA00023163"/>
    </source>
</evidence>
<evidence type="ECO:0000313" key="7">
    <source>
        <dbReference type="Proteomes" id="UP000702209"/>
    </source>
</evidence>
<proteinExistence type="predicted"/>
<comment type="caution">
    <text evidence="6">The sequence shown here is derived from an EMBL/GenBank/DDBJ whole genome shotgun (WGS) entry which is preliminary data.</text>
</comment>
<keyword evidence="2 4" id="KW-0238">DNA-binding</keyword>
<dbReference type="Proteomes" id="UP000702209">
    <property type="component" value="Unassembled WGS sequence"/>
</dbReference>
<dbReference type="Gene3D" id="1.10.10.60">
    <property type="entry name" value="Homeodomain-like"/>
    <property type="match status" value="1"/>
</dbReference>
<dbReference type="InterPro" id="IPR009057">
    <property type="entry name" value="Homeodomain-like_sf"/>
</dbReference>
<dbReference type="EMBL" id="JADLQX010000016">
    <property type="protein sequence ID" value="MBF6300162.1"/>
    <property type="molecule type" value="Genomic_DNA"/>
</dbReference>
<protein>
    <submittedName>
        <fullName evidence="6">TetR/AcrR family transcriptional regulator C-terminal domain-containing protein</fullName>
    </submittedName>
</protein>